<reference evidence="7" key="1">
    <citation type="submission" date="2020-12" db="EMBL/GenBank/DDBJ databases">
        <title>Methylobrevis albus sp. nov., isolated from fresh water lack sediment.</title>
        <authorList>
            <person name="Zou Q."/>
        </authorList>
    </citation>
    <scope>NUCLEOTIDE SEQUENCE</scope>
    <source>
        <strain evidence="7">L22</strain>
    </source>
</reference>
<dbReference type="Gene3D" id="3.40.50.1000">
    <property type="entry name" value="HAD superfamily/HAD-like"/>
    <property type="match status" value="1"/>
</dbReference>
<dbReference type="Pfam" id="PF12710">
    <property type="entry name" value="HAD"/>
    <property type="match status" value="1"/>
</dbReference>
<accession>A0A931HYP2</accession>
<dbReference type="Pfam" id="PF01040">
    <property type="entry name" value="UbiA"/>
    <property type="match status" value="1"/>
</dbReference>
<dbReference type="GO" id="GO:0009247">
    <property type="term" value="P:glycolipid biosynthetic process"/>
    <property type="evidence" value="ECO:0007669"/>
    <property type="project" value="TreeGrafter"/>
</dbReference>
<name>A0A931HYP2_9HYPH</name>
<feature type="transmembrane region" description="Helical" evidence="6">
    <location>
        <begin position="421"/>
        <end position="440"/>
    </location>
</feature>
<dbReference type="InterPro" id="IPR023214">
    <property type="entry name" value="HAD_sf"/>
</dbReference>
<dbReference type="NCBIfam" id="NF006088">
    <property type="entry name" value="PRK08238.1"/>
    <property type="match status" value="1"/>
</dbReference>
<keyword evidence="8" id="KW-1185">Reference proteome</keyword>
<gene>
    <name evidence="7" type="ORF">I5731_04755</name>
</gene>
<keyword evidence="4 6" id="KW-1133">Transmembrane helix</keyword>
<dbReference type="CDD" id="cd13963">
    <property type="entry name" value="PT_UbiA_2"/>
    <property type="match status" value="1"/>
</dbReference>
<feature type="transmembrane region" description="Helical" evidence="6">
    <location>
        <begin position="263"/>
        <end position="288"/>
    </location>
</feature>
<sequence length="478" mass="52448">MDARVGELTTIPCCVDLDGTLVATDTLHEGVLALLKLNPLFLFLLPYWLLHGKARLKREVALRTRLDPALLPYRPEVLAALHDCRANGRRIYLTTGAHQTVAEGVAKHLGIFDGVFSTDGDVNLTSHAKRELLVAKFGEAGFDYFGNSREDIEIFEHARQVTVVAPDRTARGWSRRNASGLIDHPAGLLKPLIKAIRVHQWMKNVLIAVPLILAHQHDEFGAVLAAVTAFFAFSFAASAVYILNDLMDLSSDRRHATKRRRPFAAGTLSVSAGIKTAVVLVAASIGLATLLPPLFGVALGVYAVITTAYSLSLKRMLLVDVITLASLYTLRVLAGAAATGAGVSFWLLSFSMFFFLGLALVKRYVELSGQEKSEVRIEGRGYRPADIDVIMTSGLAASFVSTLVLALYIDSAEVRQLYGQPWLLWPLCPMVLYITMRIWVLARREEMHDDPVVFILKDWRSQIVIALGAVLVFTATVG</sequence>
<dbReference type="Proteomes" id="UP000631694">
    <property type="component" value="Unassembled WGS sequence"/>
</dbReference>
<evidence type="ECO:0000256" key="5">
    <source>
        <dbReference type="ARBA" id="ARBA00023136"/>
    </source>
</evidence>
<dbReference type="PANTHER" id="PTHR11048">
    <property type="entry name" value="PRENYLTRANSFERASES"/>
    <property type="match status" value="1"/>
</dbReference>
<dbReference type="GO" id="GO:0016765">
    <property type="term" value="F:transferase activity, transferring alkyl or aryl (other than methyl) groups"/>
    <property type="evidence" value="ECO:0007669"/>
    <property type="project" value="InterPro"/>
</dbReference>
<evidence type="ECO:0000256" key="2">
    <source>
        <dbReference type="ARBA" id="ARBA00022475"/>
    </source>
</evidence>
<comment type="subcellular location">
    <subcellularLocation>
        <location evidence="1">Membrane</location>
        <topology evidence="1">Multi-pass membrane protein</topology>
    </subcellularLocation>
</comment>
<keyword evidence="2" id="KW-1003">Cell membrane</keyword>
<organism evidence="7 8">
    <name type="scientific">Methylobrevis albus</name>
    <dbReference type="NCBI Taxonomy" id="2793297"/>
    <lineage>
        <taxon>Bacteria</taxon>
        <taxon>Pseudomonadati</taxon>
        <taxon>Pseudomonadota</taxon>
        <taxon>Alphaproteobacteria</taxon>
        <taxon>Hyphomicrobiales</taxon>
        <taxon>Pleomorphomonadaceae</taxon>
        <taxon>Methylobrevis</taxon>
    </lineage>
</organism>
<dbReference type="Gene3D" id="1.10.357.140">
    <property type="entry name" value="UbiA prenyltransferase"/>
    <property type="match status" value="1"/>
</dbReference>
<dbReference type="InterPro" id="IPR036412">
    <property type="entry name" value="HAD-like_sf"/>
</dbReference>
<dbReference type="PANTHER" id="PTHR11048:SF5">
    <property type="entry name" value="DECAPRENYL-PHOSPHATE PHOSPHORIBOSYLTRANSFERASE"/>
    <property type="match status" value="1"/>
</dbReference>
<proteinExistence type="predicted"/>
<evidence type="ECO:0000256" key="4">
    <source>
        <dbReference type="ARBA" id="ARBA00022989"/>
    </source>
</evidence>
<evidence type="ECO:0000313" key="8">
    <source>
        <dbReference type="Proteomes" id="UP000631694"/>
    </source>
</evidence>
<dbReference type="RefSeq" id="WP_197310224.1">
    <property type="nucleotide sequence ID" value="NZ_JADZLT010000041.1"/>
</dbReference>
<evidence type="ECO:0000313" key="7">
    <source>
        <dbReference type="EMBL" id="MBH0237122.1"/>
    </source>
</evidence>
<evidence type="ECO:0000256" key="6">
    <source>
        <dbReference type="SAM" id="Phobius"/>
    </source>
</evidence>
<keyword evidence="5 6" id="KW-0472">Membrane</keyword>
<dbReference type="InterPro" id="IPR000537">
    <property type="entry name" value="UbiA_prenyltransferase"/>
</dbReference>
<feature type="transmembrane region" description="Helical" evidence="6">
    <location>
        <begin position="386"/>
        <end position="409"/>
    </location>
</feature>
<keyword evidence="3 6" id="KW-0812">Transmembrane</keyword>
<comment type="caution">
    <text evidence="7">The sequence shown here is derived from an EMBL/GenBank/DDBJ whole genome shotgun (WGS) entry which is preliminary data.</text>
</comment>
<evidence type="ECO:0000256" key="3">
    <source>
        <dbReference type="ARBA" id="ARBA00022692"/>
    </source>
</evidence>
<dbReference type="InterPro" id="IPR044878">
    <property type="entry name" value="UbiA_sf"/>
</dbReference>
<dbReference type="InterPro" id="IPR039653">
    <property type="entry name" value="Prenyltransferase"/>
</dbReference>
<protein>
    <submittedName>
        <fullName evidence="7">UbiA family prenyltransferase</fullName>
    </submittedName>
</protein>
<evidence type="ECO:0000256" key="1">
    <source>
        <dbReference type="ARBA" id="ARBA00004141"/>
    </source>
</evidence>
<feature type="transmembrane region" description="Helical" evidence="6">
    <location>
        <begin position="294"/>
        <end position="311"/>
    </location>
</feature>
<feature type="transmembrane region" description="Helical" evidence="6">
    <location>
        <begin position="223"/>
        <end position="243"/>
    </location>
</feature>
<dbReference type="GO" id="GO:0005886">
    <property type="term" value="C:plasma membrane"/>
    <property type="evidence" value="ECO:0007669"/>
    <property type="project" value="TreeGrafter"/>
</dbReference>
<dbReference type="EMBL" id="JADZLT010000041">
    <property type="protein sequence ID" value="MBH0237122.1"/>
    <property type="molecule type" value="Genomic_DNA"/>
</dbReference>
<dbReference type="AlphaFoldDB" id="A0A931HYP2"/>
<dbReference type="SUPFAM" id="SSF56784">
    <property type="entry name" value="HAD-like"/>
    <property type="match status" value="1"/>
</dbReference>